<keyword evidence="5" id="KW-1185">Reference proteome</keyword>
<dbReference type="Proteomes" id="UP000694251">
    <property type="component" value="Chromosome 11"/>
</dbReference>
<dbReference type="Proteomes" id="UP000694251">
    <property type="component" value="Chromosome 6"/>
</dbReference>
<protein>
    <submittedName>
        <fullName evidence="1">Uncharacterized protein</fullName>
    </submittedName>
</protein>
<evidence type="ECO:0000313" key="3">
    <source>
        <dbReference type="EMBL" id="KAG7587730.1"/>
    </source>
</evidence>
<dbReference type="AlphaFoldDB" id="A0A8T1Z8F4"/>
<evidence type="ECO:0000313" key="4">
    <source>
        <dbReference type="EMBL" id="KAG7597591.1"/>
    </source>
</evidence>
<dbReference type="EMBL" id="JAEFBJ010000007">
    <property type="protein sequence ID" value="KAG7587730.1"/>
    <property type="molecule type" value="Genomic_DNA"/>
</dbReference>
<feature type="non-terminal residue" evidence="1">
    <location>
        <position position="40"/>
    </location>
</feature>
<dbReference type="EMBL" id="JAEFBJ010000009">
    <property type="protein sequence ID" value="KAG7572196.1"/>
    <property type="molecule type" value="Genomic_DNA"/>
</dbReference>
<evidence type="ECO:0000313" key="2">
    <source>
        <dbReference type="EMBL" id="KAG7572196.1"/>
    </source>
</evidence>
<dbReference type="Proteomes" id="UP000694251">
    <property type="component" value="Chromosome 9"/>
</dbReference>
<sequence length="40" mass="4403">MEIAFVGGGGFPIQSVLPRVLRTRETSSNPLTMRAYSFSE</sequence>
<comment type="caution">
    <text evidence="1">The sequence shown here is derived from an EMBL/GenBank/DDBJ whole genome shotgun (WGS) entry which is preliminary data.</text>
</comment>
<organism evidence="1 5">
    <name type="scientific">Arabidopsis suecica</name>
    <name type="common">Swedish thale-cress</name>
    <name type="synonym">Cardaminopsis suecica</name>
    <dbReference type="NCBI Taxonomy" id="45249"/>
    <lineage>
        <taxon>Eukaryota</taxon>
        <taxon>Viridiplantae</taxon>
        <taxon>Streptophyta</taxon>
        <taxon>Embryophyta</taxon>
        <taxon>Tracheophyta</taxon>
        <taxon>Spermatophyta</taxon>
        <taxon>Magnoliopsida</taxon>
        <taxon>eudicotyledons</taxon>
        <taxon>Gunneridae</taxon>
        <taxon>Pentapetalae</taxon>
        <taxon>rosids</taxon>
        <taxon>malvids</taxon>
        <taxon>Brassicales</taxon>
        <taxon>Brassicaceae</taxon>
        <taxon>Camelineae</taxon>
        <taxon>Arabidopsis</taxon>
    </lineage>
</organism>
<reference evidence="1 5" key="1">
    <citation type="submission" date="2020-12" db="EMBL/GenBank/DDBJ databases">
        <title>Concerted genomic and epigenomic changes stabilize Arabidopsis allopolyploids.</title>
        <authorList>
            <person name="Chen Z."/>
        </authorList>
    </citation>
    <scope>NUCLEOTIDE SEQUENCE [LARGE SCALE GENOMIC DNA]</scope>
    <source>
        <strain evidence="1">As9502</strain>
        <tissue evidence="1">Leaf</tissue>
    </source>
</reference>
<name>A0A8T1Z8F4_ARASU</name>
<proteinExistence type="predicted"/>
<dbReference type="Proteomes" id="UP000694251">
    <property type="component" value="Chromosome 7"/>
</dbReference>
<dbReference type="EMBL" id="JAEFBJ010000006">
    <property type="protein sequence ID" value="KAG7597591.1"/>
    <property type="molecule type" value="Genomic_DNA"/>
</dbReference>
<evidence type="ECO:0000313" key="5">
    <source>
        <dbReference type="Proteomes" id="UP000694251"/>
    </source>
</evidence>
<accession>A0A8T1Z8F4</accession>
<evidence type="ECO:0000313" key="1">
    <source>
        <dbReference type="EMBL" id="KAG7554408.1"/>
    </source>
</evidence>
<gene>
    <name evidence="4" type="ORF">ISN44_As06g019360</name>
    <name evidence="3" type="ORF">ISN44_As07g001080</name>
    <name evidence="2" type="ORF">ISN44_As09g005780</name>
    <name evidence="1" type="ORF">ISN44_As11g006520</name>
</gene>
<dbReference type="EMBL" id="JAEFBJ010000011">
    <property type="protein sequence ID" value="KAG7554408.1"/>
    <property type="molecule type" value="Genomic_DNA"/>
</dbReference>